<dbReference type="InterPro" id="IPR045489">
    <property type="entry name" value="DUF6429"/>
</dbReference>
<name>A0A1H7TI44_9GAMM</name>
<dbReference type="Proteomes" id="UP000185766">
    <property type="component" value="Unassembled WGS sequence"/>
</dbReference>
<keyword evidence="3" id="KW-1185">Reference proteome</keyword>
<dbReference type="RefSeq" id="WP_074870801.1">
    <property type="nucleotide sequence ID" value="NZ_FOAS01000035.1"/>
</dbReference>
<gene>
    <name evidence="2" type="ORF">SAMN05216214_1351</name>
</gene>
<accession>A0A1H7TI44</accession>
<evidence type="ECO:0000259" key="1">
    <source>
        <dbReference type="Pfam" id="PF20008"/>
    </source>
</evidence>
<evidence type="ECO:0000313" key="3">
    <source>
        <dbReference type="Proteomes" id="UP000185766"/>
    </source>
</evidence>
<feature type="domain" description="DUF6429" evidence="1">
    <location>
        <begin position="4"/>
        <end position="73"/>
    </location>
</feature>
<proteinExistence type="predicted"/>
<dbReference type="AlphaFoldDB" id="A0A1H7TI44"/>
<dbReference type="EMBL" id="FOAS01000035">
    <property type="protein sequence ID" value="SEL84481.1"/>
    <property type="molecule type" value="Genomic_DNA"/>
</dbReference>
<evidence type="ECO:0000313" key="2">
    <source>
        <dbReference type="EMBL" id="SEL84481.1"/>
    </source>
</evidence>
<organism evidence="2 3">
    <name type="scientific">Atopomonas hussainii</name>
    <dbReference type="NCBI Taxonomy" id="1429083"/>
    <lineage>
        <taxon>Bacteria</taxon>
        <taxon>Pseudomonadati</taxon>
        <taxon>Pseudomonadota</taxon>
        <taxon>Gammaproteobacteria</taxon>
        <taxon>Pseudomonadales</taxon>
        <taxon>Pseudomonadaceae</taxon>
        <taxon>Atopomonas</taxon>
    </lineage>
</organism>
<dbReference type="Pfam" id="PF20008">
    <property type="entry name" value="DUF6429"/>
    <property type="match status" value="1"/>
</dbReference>
<sequence>MKYDDQKILEVVLALLGVFEFENGRVWKRFEFSVFDELFEKGYISDPKGKSESVYLTEEGLQLAKELAQKHFSVQE</sequence>
<reference evidence="2 3" key="1">
    <citation type="submission" date="2016-10" db="EMBL/GenBank/DDBJ databases">
        <authorList>
            <person name="de Groot N.N."/>
        </authorList>
    </citation>
    <scope>NUCLEOTIDE SEQUENCE [LARGE SCALE GENOMIC DNA]</scope>
    <source>
        <strain evidence="2 3">JCM 19513</strain>
    </source>
</reference>
<protein>
    <recommendedName>
        <fullName evidence="1">DUF6429 domain-containing protein</fullName>
    </recommendedName>
</protein>